<feature type="region of interest" description="Disordered" evidence="1">
    <location>
        <begin position="88"/>
        <end position="154"/>
    </location>
</feature>
<protein>
    <submittedName>
        <fullName evidence="2">Uncharacterized protein</fullName>
    </submittedName>
</protein>
<dbReference type="EMBL" id="OX459939">
    <property type="protein sequence ID" value="CAI9170159.1"/>
    <property type="molecule type" value="Genomic_DNA"/>
</dbReference>
<organism evidence="2 3">
    <name type="scientific">Rangifer tarandus platyrhynchus</name>
    <name type="common">Svalbard reindeer</name>
    <dbReference type="NCBI Taxonomy" id="3082113"/>
    <lineage>
        <taxon>Eukaryota</taxon>
        <taxon>Metazoa</taxon>
        <taxon>Chordata</taxon>
        <taxon>Craniata</taxon>
        <taxon>Vertebrata</taxon>
        <taxon>Euteleostomi</taxon>
        <taxon>Mammalia</taxon>
        <taxon>Eutheria</taxon>
        <taxon>Laurasiatheria</taxon>
        <taxon>Artiodactyla</taxon>
        <taxon>Ruminantia</taxon>
        <taxon>Pecora</taxon>
        <taxon>Cervidae</taxon>
        <taxon>Odocoileinae</taxon>
        <taxon>Rangifer</taxon>
    </lineage>
</organism>
<dbReference type="Proteomes" id="UP001176941">
    <property type="component" value="Chromosome 3"/>
</dbReference>
<evidence type="ECO:0000313" key="2">
    <source>
        <dbReference type="EMBL" id="CAI9170159.1"/>
    </source>
</evidence>
<reference evidence="2" key="1">
    <citation type="submission" date="2023-04" db="EMBL/GenBank/DDBJ databases">
        <authorList>
            <consortium name="ELIXIR-Norway"/>
        </authorList>
    </citation>
    <scope>NUCLEOTIDE SEQUENCE [LARGE SCALE GENOMIC DNA]</scope>
</reference>
<feature type="compositionally biased region" description="Polar residues" evidence="1">
    <location>
        <begin position="58"/>
        <end position="72"/>
    </location>
</feature>
<sequence>MIAGIRHRATSSRRLRRVIFQEPIFKHLGTTVRTPLDTKTAPSARVTDVYIGGGQGTRPRTPSNDGNYNTPSFRRRRAASWADLERFETRSSGVGGAGKERIPPSPNLATSRYARTDRSTRARTRPVPRRPPVAERRQGSRSPCARPLTLVAES</sequence>
<keyword evidence="3" id="KW-1185">Reference proteome</keyword>
<proteinExistence type="predicted"/>
<gene>
    <name evidence="2" type="ORF">MRATA1EN1_LOCUS19121</name>
</gene>
<accession>A0ABN8ZE62</accession>
<name>A0ABN8ZE62_RANTA</name>
<feature type="region of interest" description="Disordered" evidence="1">
    <location>
        <begin position="36"/>
        <end position="75"/>
    </location>
</feature>
<evidence type="ECO:0000256" key="1">
    <source>
        <dbReference type="SAM" id="MobiDB-lite"/>
    </source>
</evidence>
<evidence type="ECO:0000313" key="3">
    <source>
        <dbReference type="Proteomes" id="UP001176941"/>
    </source>
</evidence>